<reference evidence="1 2" key="1">
    <citation type="submission" date="2024-01" db="EMBL/GenBank/DDBJ databases">
        <title>A telomere-to-telomere, gap-free genome of sweet tea (Lithocarpus litseifolius).</title>
        <authorList>
            <person name="Zhou J."/>
        </authorList>
    </citation>
    <scope>NUCLEOTIDE SEQUENCE [LARGE SCALE GENOMIC DNA]</scope>
    <source>
        <strain evidence="1">Zhou-2022a</strain>
        <tissue evidence="1">Leaf</tissue>
    </source>
</reference>
<evidence type="ECO:0000313" key="2">
    <source>
        <dbReference type="Proteomes" id="UP001459277"/>
    </source>
</evidence>
<evidence type="ECO:0000313" key="1">
    <source>
        <dbReference type="EMBL" id="KAL0014103.1"/>
    </source>
</evidence>
<name>A0AAW2DTY6_9ROSI</name>
<dbReference type="EMBL" id="JAZDWU010000001">
    <property type="protein sequence ID" value="KAL0014103.1"/>
    <property type="molecule type" value="Genomic_DNA"/>
</dbReference>
<organism evidence="1 2">
    <name type="scientific">Lithocarpus litseifolius</name>
    <dbReference type="NCBI Taxonomy" id="425828"/>
    <lineage>
        <taxon>Eukaryota</taxon>
        <taxon>Viridiplantae</taxon>
        <taxon>Streptophyta</taxon>
        <taxon>Embryophyta</taxon>
        <taxon>Tracheophyta</taxon>
        <taxon>Spermatophyta</taxon>
        <taxon>Magnoliopsida</taxon>
        <taxon>eudicotyledons</taxon>
        <taxon>Gunneridae</taxon>
        <taxon>Pentapetalae</taxon>
        <taxon>rosids</taxon>
        <taxon>fabids</taxon>
        <taxon>Fagales</taxon>
        <taxon>Fagaceae</taxon>
        <taxon>Lithocarpus</taxon>
    </lineage>
</organism>
<gene>
    <name evidence="1" type="ORF">SO802_001172</name>
</gene>
<comment type="caution">
    <text evidence="1">The sequence shown here is derived from an EMBL/GenBank/DDBJ whole genome shotgun (WGS) entry which is preliminary data.</text>
</comment>
<dbReference type="AlphaFoldDB" id="A0AAW2DTY6"/>
<accession>A0AAW2DTY6</accession>
<sequence length="97" mass="11152">MPTLNGIHGYRDCRMRKDDFPTLPCLLIWIELFGCDHVRNTSSLPIELRLSFLKLLALTFDASKTMKPTTGVISRRSVAQVLIDHIKSLYTRHRHSS</sequence>
<dbReference type="Proteomes" id="UP001459277">
    <property type="component" value="Unassembled WGS sequence"/>
</dbReference>
<keyword evidence="2" id="KW-1185">Reference proteome</keyword>
<proteinExistence type="predicted"/>
<protein>
    <submittedName>
        <fullName evidence="1">Uncharacterized protein</fullName>
    </submittedName>
</protein>